<protein>
    <submittedName>
        <fullName evidence="10">Uncharacterized protein</fullName>
    </submittedName>
</protein>
<comment type="similarity">
    <text evidence="2">Belongs to the V-ATPase e1/e2 subunit family.</text>
</comment>
<reference evidence="10 11" key="1">
    <citation type="journal article" date="2013" name="BMC Genomics">
        <title>Comparative genomics of parasitic silkworm microsporidia reveal an association between genome expansion and host adaptation.</title>
        <authorList>
            <person name="Pan G."/>
            <person name="Xu J."/>
            <person name="Li T."/>
            <person name="Xia Q."/>
            <person name="Liu S.L."/>
            <person name="Zhang G."/>
            <person name="Li S."/>
            <person name="Li C."/>
            <person name="Liu H."/>
            <person name="Yang L."/>
            <person name="Liu T."/>
            <person name="Zhang X."/>
            <person name="Wu Z."/>
            <person name="Fan W."/>
            <person name="Dang X."/>
            <person name="Xiang H."/>
            <person name="Tao M."/>
            <person name="Li Y."/>
            <person name="Hu J."/>
            <person name="Li Z."/>
            <person name="Lin L."/>
            <person name="Luo J."/>
            <person name="Geng L."/>
            <person name="Wang L."/>
            <person name="Long M."/>
            <person name="Wan Y."/>
            <person name="He N."/>
            <person name="Zhang Z."/>
            <person name="Lu C."/>
            <person name="Keeling P.J."/>
            <person name="Wang J."/>
            <person name="Xiang Z."/>
            <person name="Zhou Z."/>
        </authorList>
    </citation>
    <scope>NUCLEOTIDE SEQUENCE [LARGE SCALE GENOMIC DNA]</scope>
    <source>
        <strain evidence="11">CQ1 / CVCC 102059</strain>
    </source>
</reference>
<dbReference type="EMBL" id="KB909325">
    <property type="protein sequence ID" value="EOB12540.1"/>
    <property type="molecule type" value="Genomic_DNA"/>
</dbReference>
<evidence type="ECO:0000256" key="3">
    <source>
        <dbReference type="ARBA" id="ARBA00022448"/>
    </source>
</evidence>
<evidence type="ECO:0000256" key="6">
    <source>
        <dbReference type="ARBA" id="ARBA00022989"/>
    </source>
</evidence>
<evidence type="ECO:0000256" key="5">
    <source>
        <dbReference type="ARBA" id="ARBA00022781"/>
    </source>
</evidence>
<evidence type="ECO:0000313" key="10">
    <source>
        <dbReference type="EMBL" id="EOB12540.1"/>
    </source>
</evidence>
<evidence type="ECO:0000313" key="11">
    <source>
        <dbReference type="Proteomes" id="UP000016927"/>
    </source>
</evidence>
<dbReference type="AlphaFoldDB" id="R0MEJ6"/>
<evidence type="ECO:0000256" key="2">
    <source>
        <dbReference type="ARBA" id="ARBA00008328"/>
    </source>
</evidence>
<comment type="subcellular location">
    <subcellularLocation>
        <location evidence="1">Membrane</location>
        <topology evidence="1">Multi-pass membrane protein</topology>
    </subcellularLocation>
</comment>
<keyword evidence="6 9" id="KW-1133">Transmembrane helix</keyword>
<keyword evidence="7" id="KW-0406">Ion transport</keyword>
<dbReference type="Proteomes" id="UP000016927">
    <property type="component" value="Unassembled WGS sequence"/>
</dbReference>
<dbReference type="OrthoDB" id="10451205at2759"/>
<evidence type="ECO:0000256" key="9">
    <source>
        <dbReference type="SAM" id="Phobius"/>
    </source>
</evidence>
<dbReference type="HOGENOM" id="CLU_201332_0_0_1"/>
<evidence type="ECO:0000256" key="8">
    <source>
        <dbReference type="ARBA" id="ARBA00023136"/>
    </source>
</evidence>
<evidence type="ECO:0000256" key="7">
    <source>
        <dbReference type="ARBA" id="ARBA00023065"/>
    </source>
</evidence>
<keyword evidence="4 9" id="KW-0812">Transmembrane</keyword>
<dbReference type="InterPro" id="IPR008389">
    <property type="entry name" value="ATPase_V0-cplx_e1/e2_su"/>
</dbReference>
<sequence length="68" mass="7873">MVYFVIFSSFVICLLTSFLIVLVTSGRKFKMGEEIRYGAIGSVWFGFVSWICVYLSQYKPFVEPKTNE</sequence>
<keyword evidence="11" id="KW-1185">Reference proteome</keyword>
<feature type="transmembrane region" description="Helical" evidence="9">
    <location>
        <begin position="37"/>
        <end position="56"/>
    </location>
</feature>
<name>R0MEJ6_NOSB1</name>
<proteinExistence type="inferred from homology"/>
<dbReference type="GO" id="GO:0046961">
    <property type="term" value="F:proton-transporting ATPase activity, rotational mechanism"/>
    <property type="evidence" value="ECO:0007669"/>
    <property type="project" value="InterPro"/>
</dbReference>
<organism evidence="10 11">
    <name type="scientific">Nosema bombycis (strain CQ1 / CVCC 102059)</name>
    <name type="common">Microsporidian parasite</name>
    <name type="synonym">Pebrine of silkworm</name>
    <dbReference type="NCBI Taxonomy" id="578461"/>
    <lineage>
        <taxon>Eukaryota</taxon>
        <taxon>Fungi</taxon>
        <taxon>Fungi incertae sedis</taxon>
        <taxon>Microsporidia</taxon>
        <taxon>Nosematidae</taxon>
        <taxon>Nosema</taxon>
    </lineage>
</organism>
<dbReference type="GO" id="GO:0033179">
    <property type="term" value="C:proton-transporting V-type ATPase, V0 domain"/>
    <property type="evidence" value="ECO:0007669"/>
    <property type="project" value="InterPro"/>
</dbReference>
<evidence type="ECO:0000256" key="1">
    <source>
        <dbReference type="ARBA" id="ARBA00004141"/>
    </source>
</evidence>
<keyword evidence="8 9" id="KW-0472">Membrane</keyword>
<gene>
    <name evidence="10" type="ORF">NBO_417g0003</name>
</gene>
<dbReference type="VEuPathDB" id="MicrosporidiaDB:NBO_417g0003"/>
<dbReference type="Pfam" id="PF05493">
    <property type="entry name" value="ATP_synt_H"/>
    <property type="match status" value="1"/>
</dbReference>
<keyword evidence="3" id="KW-0813">Transport</keyword>
<keyword evidence="5" id="KW-0375">Hydrogen ion transport</keyword>
<feature type="transmembrane region" description="Helical" evidence="9">
    <location>
        <begin position="6"/>
        <end position="25"/>
    </location>
</feature>
<accession>R0MEJ6</accession>
<evidence type="ECO:0000256" key="4">
    <source>
        <dbReference type="ARBA" id="ARBA00022692"/>
    </source>
</evidence>